<gene>
    <name evidence="2" type="ORF">SAMN05216521_10837</name>
</gene>
<reference evidence="2 3" key="1">
    <citation type="submission" date="2016-10" db="EMBL/GenBank/DDBJ databases">
        <authorList>
            <person name="Varghese N."/>
            <person name="Submissions S."/>
        </authorList>
    </citation>
    <scope>NUCLEOTIDE SEQUENCE [LARGE SCALE GENOMIC DNA]</scope>
    <source>
        <strain evidence="2 3">NLAE-zl-C196</strain>
    </source>
</reference>
<feature type="transmembrane region" description="Helical" evidence="1">
    <location>
        <begin position="44"/>
        <end position="65"/>
    </location>
</feature>
<comment type="caution">
    <text evidence="2">The sequence shown here is derived from an EMBL/GenBank/DDBJ whole genome shotgun (WGS) entry which is preliminary data.</text>
</comment>
<keyword evidence="1" id="KW-0472">Membrane</keyword>
<evidence type="ECO:0000313" key="2">
    <source>
        <dbReference type="EMBL" id="SEU17606.1"/>
    </source>
</evidence>
<dbReference type="RefSeq" id="WP_081352104.1">
    <property type="nucleotide sequence ID" value="NZ_FOIO01000083.1"/>
</dbReference>
<accession>A0A1I0K1V3</accession>
<keyword evidence="1" id="KW-1133">Transmembrane helix</keyword>
<dbReference type="Pfam" id="PF09858">
    <property type="entry name" value="DUF2085"/>
    <property type="match status" value="1"/>
</dbReference>
<sequence>MSSICDKDKVYLQIWEMLMRLGAKTGCHQRADRSFFCGGYQLPLCARCTGLLLGYIVVLTIYRWYFMDTTLSILFCIPMLIDGGTQYFKLRESSQCLRFITGFFGGLSVMSLQIKIVMLILKLGRFIL</sequence>
<evidence type="ECO:0000256" key="1">
    <source>
        <dbReference type="SAM" id="Phobius"/>
    </source>
</evidence>
<name>A0A1I0K1V3_9FIRM</name>
<protein>
    <submittedName>
        <fullName evidence="2">Uncharacterized membrane protein</fullName>
    </submittedName>
</protein>
<dbReference type="Proteomes" id="UP000182121">
    <property type="component" value="Unassembled WGS sequence"/>
</dbReference>
<feature type="transmembrane region" description="Helical" evidence="1">
    <location>
        <begin position="100"/>
        <end position="121"/>
    </location>
</feature>
<evidence type="ECO:0000313" key="3">
    <source>
        <dbReference type="Proteomes" id="UP000182121"/>
    </source>
</evidence>
<dbReference type="InterPro" id="IPR019206">
    <property type="entry name" value="DUF2085_TM"/>
</dbReference>
<organism evidence="2 3">
    <name type="scientific">Enterocloster clostridioformis</name>
    <dbReference type="NCBI Taxonomy" id="1531"/>
    <lineage>
        <taxon>Bacteria</taxon>
        <taxon>Bacillati</taxon>
        <taxon>Bacillota</taxon>
        <taxon>Clostridia</taxon>
        <taxon>Lachnospirales</taxon>
        <taxon>Lachnospiraceae</taxon>
        <taxon>Enterocloster</taxon>
    </lineage>
</organism>
<dbReference type="EMBL" id="FOIO01000083">
    <property type="protein sequence ID" value="SEU17606.1"/>
    <property type="molecule type" value="Genomic_DNA"/>
</dbReference>
<dbReference type="AlphaFoldDB" id="A0A1I0K1V3"/>
<proteinExistence type="predicted"/>
<keyword evidence="1" id="KW-0812">Transmembrane</keyword>